<dbReference type="InterPro" id="IPR052739">
    <property type="entry name" value="FAAH2"/>
</dbReference>
<sequence>MATGLWKRSAGELAGMVARGECSALEVVDDHLHRISEVNPSVNAVTNVLADSAREAARAVDRRRASGEALGPLAGVPFTTKENLDVAGSATTHGVPALRHAVAPLDAPVVQRLREAGAIPLARTNLPDLSLRMHTRSQLYGDTVNPWDPSLSPGGSSGGEGVALATGMSPLGLGNDAGGSVRLPALLGGVAALKPSYGRFPGDRSIGPRDLTLCSQVIPVDGPLARTVADLRIACQVLAGPDPRDPRAVPAPLEGPPLVRPLRVAMTADPGGLGVHPDVRAAVELAAAALRDAGYVVDEVDVPRLAETVDAYGHMIMTEFNLSWPMLERLLAPDGRRYIELAMALRGPVDLAEYVRLTSVRQGLQRDWAQFLARYPLVLGPVFTEPAVPVGYDTHGLEEHARCANALRLCTATSFVGVPAVAVPTHFAGKLPQGVQVIASFYREDLCLEAAAAIEARLGTFAPVDPRA</sequence>
<name>A0ABY9WLE8_9BACT</name>
<dbReference type="Gene3D" id="3.90.1300.10">
    <property type="entry name" value="Amidase signature (AS) domain"/>
    <property type="match status" value="1"/>
</dbReference>
<dbReference type="PROSITE" id="PS00571">
    <property type="entry name" value="AMIDASES"/>
    <property type="match status" value="1"/>
</dbReference>
<dbReference type="InterPro" id="IPR020556">
    <property type="entry name" value="Amidase_CS"/>
</dbReference>
<evidence type="ECO:0000313" key="2">
    <source>
        <dbReference type="EMBL" id="WNG43556.1"/>
    </source>
</evidence>
<reference evidence="2 3" key="1">
    <citation type="submission" date="2019-08" db="EMBL/GenBank/DDBJ databases">
        <title>Archangium and Cystobacter genomes.</title>
        <authorList>
            <person name="Chen I.-C.K."/>
            <person name="Wielgoss S."/>
        </authorList>
    </citation>
    <scope>NUCLEOTIDE SEQUENCE [LARGE SCALE GENOMIC DNA]</scope>
    <source>
        <strain evidence="2 3">Cbm 6</strain>
    </source>
</reference>
<proteinExistence type="predicted"/>
<keyword evidence="3" id="KW-1185">Reference proteome</keyword>
<dbReference type="GO" id="GO:0016787">
    <property type="term" value="F:hydrolase activity"/>
    <property type="evidence" value="ECO:0007669"/>
    <property type="project" value="UniProtKB-KW"/>
</dbReference>
<dbReference type="InterPro" id="IPR023631">
    <property type="entry name" value="Amidase_dom"/>
</dbReference>
<dbReference type="InterPro" id="IPR036928">
    <property type="entry name" value="AS_sf"/>
</dbReference>
<accession>A0ABY9WLE8</accession>
<evidence type="ECO:0000313" key="3">
    <source>
        <dbReference type="Proteomes" id="UP001611383"/>
    </source>
</evidence>
<dbReference type="EMBL" id="CP043494">
    <property type="protein sequence ID" value="WNG43556.1"/>
    <property type="molecule type" value="Genomic_DNA"/>
</dbReference>
<dbReference type="Pfam" id="PF01425">
    <property type="entry name" value="Amidase"/>
    <property type="match status" value="1"/>
</dbReference>
<feature type="domain" description="Amidase" evidence="1">
    <location>
        <begin position="26"/>
        <end position="448"/>
    </location>
</feature>
<dbReference type="RefSeq" id="WP_395814736.1">
    <property type="nucleotide sequence ID" value="NZ_CP043494.1"/>
</dbReference>
<dbReference type="SUPFAM" id="SSF75304">
    <property type="entry name" value="Amidase signature (AS) enzymes"/>
    <property type="match status" value="1"/>
</dbReference>
<dbReference type="PANTHER" id="PTHR43372:SF4">
    <property type="entry name" value="FATTY-ACID AMIDE HYDROLASE 2"/>
    <property type="match status" value="1"/>
</dbReference>
<keyword evidence="2" id="KW-0378">Hydrolase</keyword>
<dbReference type="NCBIfam" id="NF005687">
    <property type="entry name" value="PRK07487.1"/>
    <property type="match status" value="1"/>
</dbReference>
<organism evidence="2 3">
    <name type="scientific">Archangium minus</name>
    <dbReference type="NCBI Taxonomy" id="83450"/>
    <lineage>
        <taxon>Bacteria</taxon>
        <taxon>Pseudomonadati</taxon>
        <taxon>Myxococcota</taxon>
        <taxon>Myxococcia</taxon>
        <taxon>Myxococcales</taxon>
        <taxon>Cystobacterineae</taxon>
        <taxon>Archangiaceae</taxon>
        <taxon>Archangium</taxon>
    </lineage>
</organism>
<evidence type="ECO:0000259" key="1">
    <source>
        <dbReference type="Pfam" id="PF01425"/>
    </source>
</evidence>
<dbReference type="Proteomes" id="UP001611383">
    <property type="component" value="Chromosome"/>
</dbReference>
<protein>
    <submittedName>
        <fullName evidence="2">Indole acetimide hydrolase</fullName>
    </submittedName>
</protein>
<gene>
    <name evidence="2" type="ORF">F0U60_05145</name>
</gene>
<dbReference type="PANTHER" id="PTHR43372">
    <property type="entry name" value="FATTY-ACID AMIDE HYDROLASE"/>
    <property type="match status" value="1"/>
</dbReference>